<name>A0A9D1YVN0_9MICO</name>
<dbReference type="NCBIfam" id="TIGR03954">
    <property type="entry name" value="integ_memb_HG"/>
    <property type="match status" value="1"/>
</dbReference>
<dbReference type="AlphaFoldDB" id="A0A9D1YVN0"/>
<dbReference type="EMBL" id="DXDC01000277">
    <property type="protein sequence ID" value="HIY66430.1"/>
    <property type="molecule type" value="Genomic_DNA"/>
</dbReference>
<reference evidence="8" key="1">
    <citation type="journal article" date="2021" name="PeerJ">
        <title>Extensive microbial diversity within the chicken gut microbiome revealed by metagenomics and culture.</title>
        <authorList>
            <person name="Gilroy R."/>
            <person name="Ravi A."/>
            <person name="Getino M."/>
            <person name="Pursley I."/>
            <person name="Horton D.L."/>
            <person name="Alikhan N.F."/>
            <person name="Baker D."/>
            <person name="Gharbi K."/>
            <person name="Hall N."/>
            <person name="Watson M."/>
            <person name="Adriaenssens E.M."/>
            <person name="Foster-Nyarko E."/>
            <person name="Jarju S."/>
            <person name="Secka A."/>
            <person name="Antonio M."/>
            <person name="Oren A."/>
            <person name="Chaudhuri R.R."/>
            <person name="La Ragione R."/>
            <person name="Hildebrand F."/>
            <person name="Pallen M.J."/>
        </authorList>
    </citation>
    <scope>NUCLEOTIDE SEQUENCE</scope>
    <source>
        <strain evidence="8">ChiGjej1B1-98</strain>
    </source>
</reference>
<dbReference type="GO" id="GO:0005886">
    <property type="term" value="C:plasma membrane"/>
    <property type="evidence" value="ECO:0007669"/>
    <property type="project" value="UniProtKB-SubCell"/>
</dbReference>
<dbReference type="Proteomes" id="UP000824005">
    <property type="component" value="Unassembled WGS sequence"/>
</dbReference>
<keyword evidence="3 6" id="KW-0812">Transmembrane</keyword>
<proteinExistence type="predicted"/>
<evidence type="ECO:0000259" key="7">
    <source>
        <dbReference type="Pfam" id="PF12823"/>
    </source>
</evidence>
<evidence type="ECO:0000256" key="5">
    <source>
        <dbReference type="ARBA" id="ARBA00023136"/>
    </source>
</evidence>
<accession>A0A9D1YVN0</accession>
<keyword evidence="4 6" id="KW-1133">Transmembrane helix</keyword>
<protein>
    <submittedName>
        <fullName evidence="8">DUF3817 domain-containing protein</fullName>
    </submittedName>
</protein>
<evidence type="ECO:0000313" key="9">
    <source>
        <dbReference type="Proteomes" id="UP000824005"/>
    </source>
</evidence>
<sequence length="160" mass="17985">MAYVAGIGLLLLVTEMVLKYSALHVELFAGGDGGLLYFAPVVAEPQCQWYSLFFPGGMGCEMHSTGTGFNISLFILIAHGWLYVVYVFACFRLWQMMRWKALRLLWMLLGGVVPFLSFFVEAHIHKIAIREYEELASKRQAREERRKAADAAKATAGEDA</sequence>
<evidence type="ECO:0000256" key="2">
    <source>
        <dbReference type="ARBA" id="ARBA00022475"/>
    </source>
</evidence>
<evidence type="ECO:0000256" key="6">
    <source>
        <dbReference type="SAM" id="Phobius"/>
    </source>
</evidence>
<dbReference type="InterPro" id="IPR023845">
    <property type="entry name" value="DUF3817_TM"/>
</dbReference>
<reference evidence="8" key="2">
    <citation type="submission" date="2021-04" db="EMBL/GenBank/DDBJ databases">
        <authorList>
            <person name="Gilroy R."/>
        </authorList>
    </citation>
    <scope>NUCLEOTIDE SEQUENCE</scope>
    <source>
        <strain evidence="8">ChiGjej1B1-98</strain>
    </source>
</reference>
<feature type="transmembrane region" description="Helical" evidence="6">
    <location>
        <begin position="101"/>
        <end position="120"/>
    </location>
</feature>
<dbReference type="Pfam" id="PF12823">
    <property type="entry name" value="DUF3817"/>
    <property type="match status" value="1"/>
</dbReference>
<dbReference type="PANTHER" id="PTHR40077">
    <property type="entry name" value="MEMBRANE PROTEIN-RELATED"/>
    <property type="match status" value="1"/>
</dbReference>
<keyword evidence="2" id="KW-1003">Cell membrane</keyword>
<feature type="transmembrane region" description="Helical" evidence="6">
    <location>
        <begin position="71"/>
        <end position="94"/>
    </location>
</feature>
<evidence type="ECO:0000256" key="1">
    <source>
        <dbReference type="ARBA" id="ARBA00004651"/>
    </source>
</evidence>
<comment type="subcellular location">
    <subcellularLocation>
        <location evidence="1">Cell membrane</location>
        <topology evidence="1">Multi-pass membrane protein</topology>
    </subcellularLocation>
</comment>
<dbReference type="PANTHER" id="PTHR40077:SF2">
    <property type="entry name" value="MEMBRANE PROTEIN"/>
    <property type="match status" value="1"/>
</dbReference>
<evidence type="ECO:0000313" key="8">
    <source>
        <dbReference type="EMBL" id="HIY66430.1"/>
    </source>
</evidence>
<keyword evidence="5 6" id="KW-0472">Membrane</keyword>
<feature type="domain" description="DUF3817" evidence="7">
    <location>
        <begin position="1"/>
        <end position="125"/>
    </location>
</feature>
<gene>
    <name evidence="8" type="ORF">H9830_09165</name>
</gene>
<organism evidence="8 9">
    <name type="scientific">Candidatus Agrococcus pullicola</name>
    <dbReference type="NCBI Taxonomy" id="2838429"/>
    <lineage>
        <taxon>Bacteria</taxon>
        <taxon>Bacillati</taxon>
        <taxon>Actinomycetota</taxon>
        <taxon>Actinomycetes</taxon>
        <taxon>Micrococcales</taxon>
        <taxon>Microbacteriaceae</taxon>
        <taxon>Agrococcus</taxon>
    </lineage>
</organism>
<comment type="caution">
    <text evidence="8">The sequence shown here is derived from an EMBL/GenBank/DDBJ whole genome shotgun (WGS) entry which is preliminary data.</text>
</comment>
<evidence type="ECO:0000256" key="4">
    <source>
        <dbReference type="ARBA" id="ARBA00022989"/>
    </source>
</evidence>
<evidence type="ECO:0000256" key="3">
    <source>
        <dbReference type="ARBA" id="ARBA00022692"/>
    </source>
</evidence>